<reference evidence="2" key="1">
    <citation type="journal article" date="2020" name="mSystems">
        <title>Genome- and Community-Level Interaction Insights into Carbon Utilization and Element Cycling Functions of Hydrothermarchaeota in Hydrothermal Sediment.</title>
        <authorList>
            <person name="Zhou Z."/>
            <person name="Liu Y."/>
            <person name="Xu W."/>
            <person name="Pan J."/>
            <person name="Luo Z.H."/>
            <person name="Li M."/>
        </authorList>
    </citation>
    <scope>NUCLEOTIDE SEQUENCE [LARGE SCALE GENOMIC DNA]</scope>
    <source>
        <strain evidence="2">SpSt-374</strain>
    </source>
</reference>
<protein>
    <submittedName>
        <fullName evidence="2">Esterase-like activity of phytase family protein</fullName>
    </submittedName>
</protein>
<dbReference type="AlphaFoldDB" id="A0A7C3ZU31"/>
<comment type="caution">
    <text evidence="2">The sequence shown here is derived from an EMBL/GenBank/DDBJ whole genome shotgun (WGS) entry which is preliminary data.</text>
</comment>
<organism evidence="2">
    <name type="scientific">Planktothricoides sp. SpSt-374</name>
    <dbReference type="NCBI Taxonomy" id="2282167"/>
    <lineage>
        <taxon>Bacteria</taxon>
        <taxon>Bacillati</taxon>
        <taxon>Cyanobacteriota</taxon>
        <taxon>Cyanophyceae</taxon>
        <taxon>Oscillatoriophycideae</taxon>
        <taxon>Oscillatoriales</taxon>
        <taxon>Oscillatoriaceae</taxon>
        <taxon>Planktothricoides</taxon>
    </lineage>
</organism>
<dbReference type="PANTHER" id="PTHR37957">
    <property type="entry name" value="BLR7070 PROTEIN"/>
    <property type="match status" value="1"/>
</dbReference>
<dbReference type="Pfam" id="PF13449">
    <property type="entry name" value="Phytase-like"/>
    <property type="match status" value="1"/>
</dbReference>
<dbReference type="PANTHER" id="PTHR37957:SF1">
    <property type="entry name" value="PHYTASE-LIKE DOMAIN-CONTAINING PROTEIN"/>
    <property type="match status" value="1"/>
</dbReference>
<evidence type="ECO:0000313" key="2">
    <source>
        <dbReference type="EMBL" id="HGF99988.1"/>
    </source>
</evidence>
<accession>A0A7C3ZU31</accession>
<dbReference type="EMBL" id="DSPX01000043">
    <property type="protein sequence ID" value="HGF99988.1"/>
    <property type="molecule type" value="Genomic_DNA"/>
</dbReference>
<name>A0A7C3ZU31_9CYAN</name>
<feature type="domain" description="Phytase-like" evidence="1">
    <location>
        <begin position="43"/>
        <end position="378"/>
    </location>
</feature>
<gene>
    <name evidence="2" type="ORF">ENR15_04820</name>
</gene>
<proteinExistence type="predicted"/>
<dbReference type="InterPro" id="IPR027372">
    <property type="entry name" value="Phytase-like_dom"/>
</dbReference>
<evidence type="ECO:0000259" key="1">
    <source>
        <dbReference type="Pfam" id="PF13449"/>
    </source>
</evidence>
<sequence length="394" mass="43426">MVVWSLVMGCSLPQVSAGERLFLDISLEFLDDYTLPKQNYEGTRVGGLSGISYDRLGDRFYVLSDDRGDYAPPRYYTVKLNLEPNEFNTKSIKNLEIQGVTYIKNEQGQNYNRGQINPEGIAFAAPNTIYISSEGVNDKNIPPFIQEHDVETGQWRRSLPIPQTYSPDATGEKQQRGVQDNLGFESLTINPRGFGDAKVDPYRIFTATESPVVQDWDETIPQTCAAAAAETDVSPTEAATDTPCPYYSRMLHYLQSDGPPLLIAESAYPLDLGGRWSLINGLTELLALETGGQLLALERSFGFTGYGAKIFQIATGGATDTSTIASLKPPQKLAPLHKKLLLDLSSLGIPLDNLEGMTLGPRLPDGSDSLILISDDNFNDDQTTQVLLFRLRKK</sequence>